<evidence type="ECO:0000256" key="1">
    <source>
        <dbReference type="ARBA" id="ARBA00001946"/>
    </source>
</evidence>
<dbReference type="EMBL" id="JBBPBM010000078">
    <property type="protein sequence ID" value="KAK8511391.1"/>
    <property type="molecule type" value="Genomic_DNA"/>
</dbReference>
<dbReference type="Proteomes" id="UP001472677">
    <property type="component" value="Unassembled WGS sequence"/>
</dbReference>
<comment type="caution">
    <text evidence="3">The sequence shown here is derived from an EMBL/GenBank/DDBJ whole genome shotgun (WGS) entry which is preliminary data.</text>
</comment>
<keyword evidence="4" id="KW-1185">Reference proteome</keyword>
<accession>A0ABR2BWG7</accession>
<evidence type="ECO:0000256" key="2">
    <source>
        <dbReference type="ARBA" id="ARBA00022553"/>
    </source>
</evidence>
<evidence type="ECO:0000313" key="4">
    <source>
        <dbReference type="Proteomes" id="UP001472677"/>
    </source>
</evidence>
<gene>
    <name evidence="3" type="ORF">V6N12_037995</name>
</gene>
<dbReference type="PANTHER" id="PTHR42946:SF1">
    <property type="entry name" value="PHOSPHOGLUCOMUTASE (ALPHA-D-GLUCOSE-1,6-BISPHOSPHATE-DEPENDENT)"/>
    <property type="match status" value="1"/>
</dbReference>
<dbReference type="InterPro" id="IPR050060">
    <property type="entry name" value="Phosphoglucosamine_mutase"/>
</dbReference>
<keyword evidence="2" id="KW-0597">Phosphoprotein</keyword>
<evidence type="ECO:0000313" key="3">
    <source>
        <dbReference type="EMBL" id="KAK8511391.1"/>
    </source>
</evidence>
<sequence>ANLGNSLDDSGDSKVFDKMGVTEIVVKEGENIDVKCGSSNMEFEINTKCCAVMVSEMDPIGWDDQTQGVVALIQCTKSTSTLAIIQIRGTMGVESIREDIARKLESDAKELIISRTNQVDMGSNSNETQDGMFVQMDAKFQVQFKGELSATKAIAELVEGDDLYDFRLLLMEKVDHFRAFYKAEKEVASQRILVTEEADGCMIKQPLLVLVVDEKFYKNGRESKILDHVSYGIQVVTAMKEIIETMGMSFVGIRVDNLNISMKSGVWNHIIMDRSILKSLECSMARKHILTVVNGDECFVEPPPKSLQSLILKSVKNVVMNQFVEPMNDSKEVDMTKNMVVFSVERELVNFTEPLFEDTVVIFVAGQLDKKNVVASQKLKVHGGHNFRMYVRQLQVVVSRGIIHDGLVVVQYDLSSRPLMFSDALTEDKVISNAEKGVRSLFTPEVFESLGTIALDSQFLEPDGLCPNHNPNLDVQSSKAFDPGRKTILSYTCSPNKTTYPCQTYISHRGTAHDFLGLASIVDLFNLKSDDIRTQQYFDPISSSLSPYRVLATPSMPSWNLTTYQSVEAFNPDAVPTHLDIDDRIVFPIFCNCKCPNETQIRNGMNYLVTYVFQLFDTLSEVTSRFWVRTHDIIDINGELL</sequence>
<organism evidence="3 4">
    <name type="scientific">Hibiscus sabdariffa</name>
    <name type="common">roselle</name>
    <dbReference type="NCBI Taxonomy" id="183260"/>
    <lineage>
        <taxon>Eukaryota</taxon>
        <taxon>Viridiplantae</taxon>
        <taxon>Streptophyta</taxon>
        <taxon>Embryophyta</taxon>
        <taxon>Tracheophyta</taxon>
        <taxon>Spermatophyta</taxon>
        <taxon>Magnoliopsida</taxon>
        <taxon>eudicotyledons</taxon>
        <taxon>Gunneridae</taxon>
        <taxon>Pentapetalae</taxon>
        <taxon>rosids</taxon>
        <taxon>malvids</taxon>
        <taxon>Malvales</taxon>
        <taxon>Malvaceae</taxon>
        <taxon>Malvoideae</taxon>
        <taxon>Hibiscus</taxon>
    </lineage>
</organism>
<protein>
    <submittedName>
        <fullName evidence="3">Uncharacterized protein</fullName>
    </submittedName>
</protein>
<proteinExistence type="predicted"/>
<feature type="non-terminal residue" evidence="3">
    <location>
        <position position="1"/>
    </location>
</feature>
<name>A0ABR2BWG7_9ROSI</name>
<comment type="cofactor">
    <cofactor evidence="1">
        <name>Mg(2+)</name>
        <dbReference type="ChEBI" id="CHEBI:18420"/>
    </cofactor>
</comment>
<dbReference type="PANTHER" id="PTHR42946">
    <property type="entry name" value="PHOSPHOHEXOSE MUTASE"/>
    <property type="match status" value="1"/>
</dbReference>
<reference evidence="3 4" key="1">
    <citation type="journal article" date="2024" name="G3 (Bethesda)">
        <title>Genome assembly of Hibiscus sabdariffa L. provides insights into metabolisms of medicinal natural products.</title>
        <authorList>
            <person name="Kim T."/>
        </authorList>
    </citation>
    <scope>NUCLEOTIDE SEQUENCE [LARGE SCALE GENOMIC DNA]</scope>
    <source>
        <strain evidence="3">TK-2024</strain>
        <tissue evidence="3">Old leaves</tissue>
    </source>
</reference>